<dbReference type="PANTHER" id="PTHR30537:SF74">
    <property type="entry name" value="HTH-TYPE TRANSCRIPTIONAL REGULATOR TRPI"/>
    <property type="match status" value="1"/>
</dbReference>
<dbReference type="Pfam" id="PF00126">
    <property type="entry name" value="HTH_1"/>
    <property type="match status" value="1"/>
</dbReference>
<dbReference type="GO" id="GO:0006351">
    <property type="term" value="P:DNA-templated transcription"/>
    <property type="evidence" value="ECO:0007669"/>
    <property type="project" value="TreeGrafter"/>
</dbReference>
<evidence type="ECO:0000256" key="3">
    <source>
        <dbReference type="ARBA" id="ARBA00023125"/>
    </source>
</evidence>
<dbReference type="OrthoDB" id="6787458at2"/>
<evidence type="ECO:0000313" key="6">
    <source>
        <dbReference type="EMBL" id="SYX92079.1"/>
    </source>
</evidence>
<keyword evidence="3" id="KW-0238">DNA-binding</keyword>
<dbReference type="SUPFAM" id="SSF53850">
    <property type="entry name" value="Periplasmic binding protein-like II"/>
    <property type="match status" value="1"/>
</dbReference>
<dbReference type="PROSITE" id="PS50931">
    <property type="entry name" value="HTH_LYSR"/>
    <property type="match status" value="1"/>
</dbReference>
<evidence type="ECO:0000259" key="5">
    <source>
        <dbReference type="PROSITE" id="PS50931"/>
    </source>
</evidence>
<dbReference type="InterPro" id="IPR058163">
    <property type="entry name" value="LysR-type_TF_proteobact-type"/>
</dbReference>
<dbReference type="InterPro" id="IPR036388">
    <property type="entry name" value="WH-like_DNA-bd_sf"/>
</dbReference>
<dbReference type="InterPro" id="IPR036390">
    <property type="entry name" value="WH_DNA-bd_sf"/>
</dbReference>
<name>A0A383RYD5_9PSED</name>
<dbReference type="Gene3D" id="1.10.10.10">
    <property type="entry name" value="Winged helix-like DNA-binding domain superfamily/Winged helix DNA-binding domain"/>
    <property type="match status" value="1"/>
</dbReference>
<evidence type="ECO:0000313" key="7">
    <source>
        <dbReference type="Proteomes" id="UP000263595"/>
    </source>
</evidence>
<dbReference type="AlphaFoldDB" id="A0A383RYD5"/>
<reference evidence="7" key="1">
    <citation type="submission" date="2018-08" db="EMBL/GenBank/DDBJ databases">
        <authorList>
            <person name="Blom J."/>
        </authorList>
    </citation>
    <scope>NUCLEOTIDE SEQUENCE [LARGE SCALE GENOMIC DNA]</scope>
    <source>
        <strain evidence="7">CCOS 865</strain>
    </source>
</reference>
<evidence type="ECO:0000256" key="1">
    <source>
        <dbReference type="ARBA" id="ARBA00009437"/>
    </source>
</evidence>
<dbReference type="InterPro" id="IPR005119">
    <property type="entry name" value="LysR_subst-bd"/>
</dbReference>
<feature type="domain" description="HTH lysR-type" evidence="5">
    <location>
        <begin position="5"/>
        <end position="62"/>
    </location>
</feature>
<keyword evidence="4" id="KW-0804">Transcription</keyword>
<gene>
    <name evidence="6" type="primary">gcvA5</name>
    <name evidence="6" type="ORF">CCOS865_04364</name>
</gene>
<dbReference type="SUPFAM" id="SSF46785">
    <property type="entry name" value="Winged helix' DNA-binding domain"/>
    <property type="match status" value="1"/>
</dbReference>
<dbReference type="GO" id="GO:0043565">
    <property type="term" value="F:sequence-specific DNA binding"/>
    <property type="evidence" value="ECO:0007669"/>
    <property type="project" value="TreeGrafter"/>
</dbReference>
<keyword evidence="7" id="KW-1185">Reference proteome</keyword>
<organism evidence="6 7">
    <name type="scientific">Pseudomonas reidholzensis</name>
    <dbReference type="NCBI Taxonomy" id="1785162"/>
    <lineage>
        <taxon>Bacteria</taxon>
        <taxon>Pseudomonadati</taxon>
        <taxon>Pseudomonadota</taxon>
        <taxon>Gammaproteobacteria</taxon>
        <taxon>Pseudomonadales</taxon>
        <taxon>Pseudomonadaceae</taxon>
        <taxon>Pseudomonas</taxon>
    </lineage>
</organism>
<dbReference type="Pfam" id="PF03466">
    <property type="entry name" value="LysR_substrate"/>
    <property type="match status" value="1"/>
</dbReference>
<keyword evidence="2" id="KW-0805">Transcription regulation</keyword>
<dbReference type="RefSeq" id="WP_119144801.1">
    <property type="nucleotide sequence ID" value="NZ_CBCSFL010000034.1"/>
</dbReference>
<dbReference type="Gene3D" id="3.40.190.10">
    <property type="entry name" value="Periplasmic binding protein-like II"/>
    <property type="match status" value="2"/>
</dbReference>
<dbReference type="PANTHER" id="PTHR30537">
    <property type="entry name" value="HTH-TYPE TRANSCRIPTIONAL REGULATOR"/>
    <property type="match status" value="1"/>
</dbReference>
<comment type="similarity">
    <text evidence="1">Belongs to the LysR transcriptional regulatory family.</text>
</comment>
<proteinExistence type="inferred from homology"/>
<sequence>MRADTPLKAIACFDAVMRTGSVTVAAQQLFVTPGAVGQQIRKLEAWLGTPLFVRTVRKLQPTAQALSYWQQVRPALQQLDSASLAVQGKGDLQVRLSLPPAFASSWFARRMPQLTRRYPQLQLHLSASTDRVDFSQGTVDLAVRHFDGQAKDVQARLLLADEMRVYCSAEYRERQQLRTLADLPGATVLYTTSHAHWSQWLASVGLSFDGLARGLQFDQSEMAIDAARRSQGLVLTSPWLVEDDVEQGRLVQVFDAVLATGKGYYLVQARDIALSEAAQRFEQWLVEAARCAASGLNG</sequence>
<dbReference type="InterPro" id="IPR000847">
    <property type="entry name" value="LysR_HTH_N"/>
</dbReference>
<evidence type="ECO:0000256" key="4">
    <source>
        <dbReference type="ARBA" id="ARBA00023163"/>
    </source>
</evidence>
<dbReference type="GO" id="GO:0003700">
    <property type="term" value="F:DNA-binding transcription factor activity"/>
    <property type="evidence" value="ECO:0007669"/>
    <property type="project" value="InterPro"/>
</dbReference>
<dbReference type="EMBL" id="UNOZ01000030">
    <property type="protein sequence ID" value="SYX92079.1"/>
    <property type="molecule type" value="Genomic_DNA"/>
</dbReference>
<dbReference type="Proteomes" id="UP000263595">
    <property type="component" value="Unassembled WGS sequence"/>
</dbReference>
<dbReference type="CDD" id="cd08432">
    <property type="entry name" value="PBP2_GcdR_TrpI_HvrB_AmpR_like"/>
    <property type="match status" value="1"/>
</dbReference>
<accession>A0A383RYD5</accession>
<evidence type="ECO:0000256" key="2">
    <source>
        <dbReference type="ARBA" id="ARBA00023015"/>
    </source>
</evidence>
<protein>
    <submittedName>
        <fullName evidence="6">Glycine cleavage system transcriptional activator</fullName>
    </submittedName>
</protein>